<sequence>MAEASLVAVPVGAPPASSLLPPPPPSPPPPPPPPPPPSSPPASSPPPSLLPPPAVAAAAGPSPPSGNEAASTVAAKAADATAEVPAPAAAAGGDAARHAQTAAASSAAAAAVAAAAAAAAASVEADVAVESAAAATTGGSPDGSPAFTLRAADNASLVEAAGSPGGASGGTAGGGSSGGSSIGGGGGGGSSTVAMPAASALAPDPMAVAAAAAAVAAANAGRHSPRRGTVMFMRRALKASGLSTHGSKAVLLARCAQFGVDSGAVEGALAAAVAAAAATSPGTGHGGVDADGGGLPAMAPVGLATPIHTQPPALTYAPAPAAAGGDDFSTGAAGAAGAAGATGAPAAGSGGGAGRKVRAYSPSFAKHEYARLLHVMALEEVIDAFTAARGESVAGGGGGTATPGGATPAAAGVADGRDGDVGAVAATPPAAPAGSGGGSSRRHARDDDGVWQTLVAPLFNSSELAIVESADCARLPLNPAVHPFMRAAGKLRHKWVELARRFWGPYQAWRVCEDSSKGLDEYAPGDVVLAYFLELIKDHPALVPLIRVDARVGRRQSSSAAASAKRASEPLSWAPSPSDGTPHPRGDSGGAGVLPTEPHDGGDPMAPDGAATGGPIYTSGWPAGVPAVEDAAAQAAANATPGAGPAHHQPATPPPSLAGNGVGALSLPLVSAGPAGPAPCYPVVDTDAAAVAAATAAATATLRASTGGSSAGLGKRPAAAGGGSGHYEGPLSKRHDSGGGDHTAADLASIASAYRSAKEAQAPVSIILMLEEKLREAACNVTTSR</sequence>
<evidence type="ECO:0000313" key="2">
    <source>
        <dbReference type="Proteomes" id="UP000798662"/>
    </source>
</evidence>
<organism evidence="1 2">
    <name type="scientific">Pyropia yezoensis</name>
    <name type="common">Susabi-nori</name>
    <name type="synonym">Porphyra yezoensis</name>
    <dbReference type="NCBI Taxonomy" id="2788"/>
    <lineage>
        <taxon>Eukaryota</taxon>
        <taxon>Rhodophyta</taxon>
        <taxon>Bangiophyceae</taxon>
        <taxon>Bangiales</taxon>
        <taxon>Bangiaceae</taxon>
        <taxon>Pyropia</taxon>
    </lineage>
</organism>
<evidence type="ECO:0000313" key="1">
    <source>
        <dbReference type="EMBL" id="KAK1857941.1"/>
    </source>
</evidence>
<comment type="caution">
    <text evidence="1">The sequence shown here is derived from an EMBL/GenBank/DDBJ whole genome shotgun (WGS) entry which is preliminary data.</text>
</comment>
<proteinExistence type="predicted"/>
<gene>
    <name evidence="1" type="ORF">I4F81_000555</name>
</gene>
<dbReference type="Proteomes" id="UP000798662">
    <property type="component" value="Chromosome 1"/>
</dbReference>
<accession>A0ACC3BJ24</accession>
<dbReference type="EMBL" id="CM020618">
    <property type="protein sequence ID" value="KAK1857941.1"/>
    <property type="molecule type" value="Genomic_DNA"/>
</dbReference>
<protein>
    <submittedName>
        <fullName evidence="1">Uncharacterized protein</fullName>
    </submittedName>
</protein>
<name>A0ACC3BJ24_PYRYE</name>
<reference evidence="1" key="1">
    <citation type="submission" date="2019-11" db="EMBL/GenBank/DDBJ databases">
        <title>Nori genome reveals adaptations in red seaweeds to the harsh intertidal environment.</title>
        <authorList>
            <person name="Wang D."/>
            <person name="Mao Y."/>
        </authorList>
    </citation>
    <scope>NUCLEOTIDE SEQUENCE</scope>
    <source>
        <tissue evidence="1">Gametophyte</tissue>
    </source>
</reference>
<keyword evidence="2" id="KW-1185">Reference proteome</keyword>